<reference evidence="4 5" key="1">
    <citation type="submission" date="2018-02" db="EMBL/GenBank/DDBJ databases">
        <title>Genomic Encyclopedia of Archaeal and Bacterial Type Strains, Phase II (KMG-II): from individual species to whole genera.</title>
        <authorList>
            <person name="Goeker M."/>
        </authorList>
    </citation>
    <scope>NUCLEOTIDE SEQUENCE [LARGE SCALE GENOMIC DNA]</scope>
    <source>
        <strain evidence="4 5">DSM 15099</strain>
    </source>
</reference>
<dbReference type="CDD" id="cd04301">
    <property type="entry name" value="NAT_SF"/>
    <property type="match status" value="1"/>
</dbReference>
<dbReference type="Gene3D" id="3.40.630.30">
    <property type="match status" value="2"/>
</dbReference>
<keyword evidence="1" id="KW-0808">Transferase</keyword>
<evidence type="ECO:0000259" key="3">
    <source>
        <dbReference type="PROSITE" id="PS51186"/>
    </source>
</evidence>
<evidence type="ECO:0000256" key="2">
    <source>
        <dbReference type="ARBA" id="ARBA00023315"/>
    </source>
</evidence>
<gene>
    <name evidence="4" type="ORF">BD821_11845</name>
</gene>
<evidence type="ECO:0000313" key="5">
    <source>
        <dbReference type="Proteomes" id="UP000239863"/>
    </source>
</evidence>
<keyword evidence="2" id="KW-0012">Acyltransferase</keyword>
<protein>
    <submittedName>
        <fullName evidence="4">Ribosomal protein S18 acetylase RimI-like enzyme</fullName>
    </submittedName>
</protein>
<dbReference type="PANTHER" id="PTHR43420">
    <property type="entry name" value="ACETYLTRANSFERASE"/>
    <property type="match status" value="1"/>
</dbReference>
<dbReference type="GO" id="GO:0005840">
    <property type="term" value="C:ribosome"/>
    <property type="evidence" value="ECO:0007669"/>
    <property type="project" value="UniProtKB-KW"/>
</dbReference>
<dbReference type="RefSeq" id="WP_104410544.1">
    <property type="nucleotide sequence ID" value="NZ_PTIS01000018.1"/>
</dbReference>
<dbReference type="AlphaFoldDB" id="A0A2S6FV94"/>
<dbReference type="Pfam" id="PF00583">
    <property type="entry name" value="Acetyltransf_1"/>
    <property type="match status" value="1"/>
</dbReference>
<accession>A0A2S6FV94</accession>
<keyword evidence="4" id="KW-0689">Ribosomal protein</keyword>
<dbReference type="InterPro" id="IPR000182">
    <property type="entry name" value="GNAT_dom"/>
</dbReference>
<dbReference type="Proteomes" id="UP000239863">
    <property type="component" value="Unassembled WGS sequence"/>
</dbReference>
<organism evidence="4 5">
    <name type="scientific">Clostridium algidicarnis DSM 15099</name>
    <dbReference type="NCBI Taxonomy" id="1121295"/>
    <lineage>
        <taxon>Bacteria</taxon>
        <taxon>Bacillati</taxon>
        <taxon>Bacillota</taxon>
        <taxon>Clostridia</taxon>
        <taxon>Eubacteriales</taxon>
        <taxon>Clostridiaceae</taxon>
        <taxon>Clostridium</taxon>
    </lineage>
</organism>
<sequence>MFDYKTLENTKIEILHEAFLSAFSDYQVKMDLPFWKFQQMLQRRGYVSEISIGAFKNNMLVGFVLNGFRNWNGKLTVYDTGTGVLGEYRKQGITSNMLLNIKEVLKEKEVEQYLLEVIQTNTSAVQLYKKQGFEIIRNLACFQLDKNKYNPMATYRVEHVGNFDSTNWKHLIGFWDFKPSWQNAIDSINAAPDTFIYSIVRFDDIIVGYGIIDKKTGDIPQIAVNKNYRSKGIARSIVTDLLKNTESHKIGVLNVDHQSKSTKDFLLVLGFEYIVDQYEMVLKL</sequence>
<dbReference type="InterPro" id="IPR016181">
    <property type="entry name" value="Acyl_CoA_acyltransferase"/>
</dbReference>
<dbReference type="GO" id="GO:0016747">
    <property type="term" value="F:acyltransferase activity, transferring groups other than amino-acyl groups"/>
    <property type="evidence" value="ECO:0007669"/>
    <property type="project" value="InterPro"/>
</dbReference>
<dbReference type="Pfam" id="PF13673">
    <property type="entry name" value="Acetyltransf_10"/>
    <property type="match status" value="1"/>
</dbReference>
<dbReference type="OrthoDB" id="4228396at2"/>
<evidence type="ECO:0000313" key="4">
    <source>
        <dbReference type="EMBL" id="PPK45963.1"/>
    </source>
</evidence>
<dbReference type="InterPro" id="IPR050680">
    <property type="entry name" value="YpeA/RimI_acetyltransf"/>
</dbReference>
<feature type="domain" description="N-acetyltransferase" evidence="3">
    <location>
        <begin position="158"/>
        <end position="284"/>
    </location>
</feature>
<evidence type="ECO:0000256" key="1">
    <source>
        <dbReference type="ARBA" id="ARBA00022679"/>
    </source>
</evidence>
<dbReference type="EMBL" id="PTIS01000018">
    <property type="protein sequence ID" value="PPK45963.1"/>
    <property type="molecule type" value="Genomic_DNA"/>
</dbReference>
<dbReference type="PROSITE" id="PS51186">
    <property type="entry name" value="GNAT"/>
    <property type="match status" value="2"/>
</dbReference>
<keyword evidence="4" id="KW-0687">Ribonucleoprotein</keyword>
<name>A0A2S6FV94_9CLOT</name>
<dbReference type="PANTHER" id="PTHR43420:SF44">
    <property type="entry name" value="ACETYLTRANSFERASE YPEA"/>
    <property type="match status" value="1"/>
</dbReference>
<proteinExistence type="predicted"/>
<feature type="domain" description="N-acetyltransferase" evidence="3">
    <location>
        <begin position="2"/>
        <end position="157"/>
    </location>
</feature>
<comment type="caution">
    <text evidence="4">The sequence shown here is derived from an EMBL/GenBank/DDBJ whole genome shotgun (WGS) entry which is preliminary data.</text>
</comment>
<dbReference type="SUPFAM" id="SSF55729">
    <property type="entry name" value="Acyl-CoA N-acyltransferases (Nat)"/>
    <property type="match status" value="2"/>
</dbReference>